<protein>
    <submittedName>
        <fullName evidence="2">Uncharacterized protein</fullName>
    </submittedName>
</protein>
<name>A0ABD3RW70_9STRA</name>
<evidence type="ECO:0000313" key="2">
    <source>
        <dbReference type="EMBL" id="KAL3816470.1"/>
    </source>
</evidence>
<proteinExistence type="predicted"/>
<dbReference type="AlphaFoldDB" id="A0ABD3RW70"/>
<keyword evidence="3" id="KW-1185">Reference proteome</keyword>
<feature type="region of interest" description="Disordered" evidence="1">
    <location>
        <begin position="90"/>
        <end position="222"/>
    </location>
</feature>
<dbReference type="EMBL" id="JALLPB020000147">
    <property type="protein sequence ID" value="KAL3816470.1"/>
    <property type="molecule type" value="Genomic_DNA"/>
</dbReference>
<organism evidence="2 3">
    <name type="scientific">Cyclostephanos tholiformis</name>
    <dbReference type="NCBI Taxonomy" id="382380"/>
    <lineage>
        <taxon>Eukaryota</taxon>
        <taxon>Sar</taxon>
        <taxon>Stramenopiles</taxon>
        <taxon>Ochrophyta</taxon>
        <taxon>Bacillariophyta</taxon>
        <taxon>Coscinodiscophyceae</taxon>
        <taxon>Thalassiosirophycidae</taxon>
        <taxon>Stephanodiscales</taxon>
        <taxon>Stephanodiscaceae</taxon>
        <taxon>Cyclostephanos</taxon>
    </lineage>
</organism>
<feature type="compositionally biased region" description="Low complexity" evidence="1">
    <location>
        <begin position="191"/>
        <end position="216"/>
    </location>
</feature>
<feature type="compositionally biased region" description="Basic residues" evidence="1">
    <location>
        <begin position="158"/>
        <end position="169"/>
    </location>
</feature>
<gene>
    <name evidence="2" type="ORF">ACHAXA_009895</name>
</gene>
<evidence type="ECO:0000313" key="3">
    <source>
        <dbReference type="Proteomes" id="UP001530377"/>
    </source>
</evidence>
<evidence type="ECO:0000256" key="1">
    <source>
        <dbReference type="SAM" id="MobiDB-lite"/>
    </source>
</evidence>
<reference evidence="2 3" key="1">
    <citation type="submission" date="2024-10" db="EMBL/GenBank/DDBJ databases">
        <title>Updated reference genomes for cyclostephanoid diatoms.</title>
        <authorList>
            <person name="Roberts W.R."/>
            <person name="Alverson A.J."/>
        </authorList>
    </citation>
    <scope>NUCLEOTIDE SEQUENCE [LARGE SCALE GENOMIC DNA]</scope>
    <source>
        <strain evidence="2 3">AJA228-03</strain>
    </source>
</reference>
<accession>A0ABD3RW70</accession>
<comment type="caution">
    <text evidence="2">The sequence shown here is derived from an EMBL/GenBank/DDBJ whole genome shotgun (WGS) entry which is preliminary data.</text>
</comment>
<dbReference type="Proteomes" id="UP001530377">
    <property type="component" value="Unassembled WGS sequence"/>
</dbReference>
<sequence length="317" mass="34952">MANLGVGIYHAKPLSTKVDIDDTIIGTTADNHRTPYHNMMYRTPYHIFRSNHTKTTMTTTEAWADSHRIINNDEKEKDEESDDEVEEVIEEDIGGCNNSSRIEGDVDGDDYVDDDKENVVPDTSTSGLLSPNSIEIRKAARMLLMGKPSKRRVDDRARQRRPRTQHHSPSKNDAQRQKVTTSSRVALQPLSSNVNRSASSSSSSSSSSGVSDNGGNIEKRSNEKKYDEVNRFTKIQMDALNIREELAMDLGEIRDAAKNIASILVSPINRAVEAGGGAIDGAFDALTTGVDALSNGAWSVIGQLWDDIAFEGERREV</sequence>
<feature type="compositionally biased region" description="Polar residues" evidence="1">
    <location>
        <begin position="121"/>
        <end position="133"/>
    </location>
</feature>
<feature type="compositionally biased region" description="Acidic residues" evidence="1">
    <location>
        <begin position="105"/>
        <end position="116"/>
    </location>
</feature>